<evidence type="ECO:0000256" key="6">
    <source>
        <dbReference type="ARBA" id="ARBA00022984"/>
    </source>
</evidence>
<dbReference type="AlphaFoldDB" id="A0A017HNQ2"/>
<dbReference type="GO" id="GO:0071555">
    <property type="term" value="P:cell wall organization"/>
    <property type="evidence" value="ECO:0007669"/>
    <property type="project" value="UniProtKB-KW"/>
</dbReference>
<evidence type="ECO:0000259" key="12">
    <source>
        <dbReference type="Pfam" id="PF00912"/>
    </source>
</evidence>
<feature type="region of interest" description="Disordered" evidence="11">
    <location>
        <begin position="307"/>
        <end position="423"/>
    </location>
</feature>
<keyword evidence="3" id="KW-0808">Transferase</keyword>
<dbReference type="PANTHER" id="PTHR32282">
    <property type="entry name" value="BINDING PROTEIN TRANSPEPTIDASE, PUTATIVE-RELATED"/>
    <property type="match status" value="1"/>
</dbReference>
<dbReference type="HOGENOM" id="CLU_006354_1_2_5"/>
<keyword evidence="5" id="KW-0133">Cell shape</keyword>
<dbReference type="GO" id="GO:0008658">
    <property type="term" value="F:penicillin binding"/>
    <property type="evidence" value="ECO:0007669"/>
    <property type="project" value="UniProtKB-ARBA"/>
</dbReference>
<comment type="pathway">
    <text evidence="10">Glycan biosynthesis.</text>
</comment>
<dbReference type="SUPFAM" id="SSF53955">
    <property type="entry name" value="Lysozyme-like"/>
    <property type="match status" value="1"/>
</dbReference>
<comment type="subcellular location">
    <subcellularLocation>
        <location evidence="1">Membrane</location>
    </subcellularLocation>
</comment>
<accession>A0A017HNQ2</accession>
<keyword evidence="9" id="KW-0961">Cell wall biogenesis/degradation</keyword>
<dbReference type="Proteomes" id="UP000019666">
    <property type="component" value="Unassembled WGS sequence"/>
</dbReference>
<evidence type="ECO:0000256" key="3">
    <source>
        <dbReference type="ARBA" id="ARBA00022679"/>
    </source>
</evidence>
<dbReference type="InterPro" id="IPR036950">
    <property type="entry name" value="PBP_transglycosylase"/>
</dbReference>
<protein>
    <submittedName>
        <fullName evidence="13">Penicillin-binding protein 1A</fullName>
    </submittedName>
</protein>
<organism evidence="13 14">
    <name type="scientific">Rubellimicrobium mesophilum DSM 19309</name>
    <dbReference type="NCBI Taxonomy" id="442562"/>
    <lineage>
        <taxon>Bacteria</taxon>
        <taxon>Pseudomonadati</taxon>
        <taxon>Pseudomonadota</taxon>
        <taxon>Alphaproteobacteria</taxon>
        <taxon>Rhodobacterales</taxon>
        <taxon>Roseobacteraceae</taxon>
        <taxon>Rubellimicrobium</taxon>
    </lineage>
</organism>
<dbReference type="InterPro" id="IPR001264">
    <property type="entry name" value="Glyco_trans_51"/>
</dbReference>
<keyword evidence="14" id="KW-1185">Reference proteome</keyword>
<comment type="caution">
    <text evidence="13">The sequence shown here is derived from an EMBL/GenBank/DDBJ whole genome shotgun (WGS) entry which is preliminary data.</text>
</comment>
<dbReference type="GO" id="GO:0030288">
    <property type="term" value="C:outer membrane-bounded periplasmic space"/>
    <property type="evidence" value="ECO:0007669"/>
    <property type="project" value="TreeGrafter"/>
</dbReference>
<keyword evidence="6" id="KW-0573">Peptidoglycan synthesis</keyword>
<evidence type="ECO:0000313" key="14">
    <source>
        <dbReference type="Proteomes" id="UP000019666"/>
    </source>
</evidence>
<dbReference type="EMBL" id="AOSK01000065">
    <property type="protein sequence ID" value="EYD75798.1"/>
    <property type="molecule type" value="Genomic_DNA"/>
</dbReference>
<evidence type="ECO:0000256" key="8">
    <source>
        <dbReference type="ARBA" id="ARBA00023136"/>
    </source>
</evidence>
<evidence type="ECO:0000313" key="13">
    <source>
        <dbReference type="EMBL" id="EYD75798.1"/>
    </source>
</evidence>
<proteinExistence type="predicted"/>
<evidence type="ECO:0000256" key="2">
    <source>
        <dbReference type="ARBA" id="ARBA00004752"/>
    </source>
</evidence>
<name>A0A017HNQ2_9RHOB</name>
<dbReference type="Gene3D" id="1.10.3810.10">
    <property type="entry name" value="Biosynthetic peptidoglycan transglycosylase-like"/>
    <property type="match status" value="1"/>
</dbReference>
<dbReference type="GO" id="GO:0009252">
    <property type="term" value="P:peptidoglycan biosynthetic process"/>
    <property type="evidence" value="ECO:0007669"/>
    <property type="project" value="UniProtKB-KW"/>
</dbReference>
<keyword evidence="4" id="KW-0812">Transmembrane</keyword>
<sequence length="423" mass="46288">MLRFVMSFLGGVFSMLTLGLAMGAVTLGAVFYMYGRDLPSIEVLQQYTPRTISRVYSGEGRIIDEFATERRLFTPSEEIPDLVKHAFVSAEDQNFYTHPGFDIRGMAAAAVEAVRSRGHDMRGASTITQQVMKNFLLSADRTAERKIKELILAVRIERAMSKEDILELYLNEIFLGQNSYGITAAAQTYFNKPLTDLTPGEAAYLAALAQRPGNLHPVRDYDDAVARRNYVLRRMAEDGYIDQQTAEVEAGLPLRSVQSGDYESFRAELPPRDYFTDEIRRQLSESFGDEQFASGGYAIRATVDPELQLDAGPRAPTGAGELRPGAGEMARGRDQAAAGVAGRRGDLAAGSGRHRRSARHHAGRPVVPGRGAGDRRPADAARDRGGARGGPGGAPVGHRLDPRQLRRQLRRGRRGAGPREDGG</sequence>
<evidence type="ECO:0000256" key="9">
    <source>
        <dbReference type="ARBA" id="ARBA00023316"/>
    </source>
</evidence>
<evidence type="ECO:0000256" key="4">
    <source>
        <dbReference type="ARBA" id="ARBA00022692"/>
    </source>
</evidence>
<keyword evidence="8" id="KW-0472">Membrane</keyword>
<evidence type="ECO:0000256" key="7">
    <source>
        <dbReference type="ARBA" id="ARBA00022989"/>
    </source>
</evidence>
<dbReference type="Pfam" id="PF00912">
    <property type="entry name" value="Transgly"/>
    <property type="match status" value="1"/>
</dbReference>
<dbReference type="GO" id="GO:0016020">
    <property type="term" value="C:membrane"/>
    <property type="evidence" value="ECO:0007669"/>
    <property type="project" value="UniProtKB-SubCell"/>
</dbReference>
<gene>
    <name evidence="13" type="ORF">Rumeso_02580</name>
</gene>
<dbReference type="GO" id="GO:0008360">
    <property type="term" value="P:regulation of cell shape"/>
    <property type="evidence" value="ECO:0007669"/>
    <property type="project" value="UniProtKB-KW"/>
</dbReference>
<evidence type="ECO:0000256" key="1">
    <source>
        <dbReference type="ARBA" id="ARBA00004370"/>
    </source>
</evidence>
<feature type="compositionally biased region" description="Basic residues" evidence="11">
    <location>
        <begin position="405"/>
        <end position="416"/>
    </location>
</feature>
<dbReference type="GO" id="GO:0008955">
    <property type="term" value="F:peptidoglycan glycosyltransferase activity"/>
    <property type="evidence" value="ECO:0007669"/>
    <property type="project" value="TreeGrafter"/>
</dbReference>
<dbReference type="InterPro" id="IPR023346">
    <property type="entry name" value="Lysozyme-like_dom_sf"/>
</dbReference>
<dbReference type="FunFam" id="1.10.3810.10:FF:000003">
    <property type="entry name" value="Penicillin-binding protein 1a"/>
    <property type="match status" value="1"/>
</dbReference>
<keyword evidence="7" id="KW-1133">Transmembrane helix</keyword>
<feature type="domain" description="Glycosyl transferase family 51" evidence="12">
    <location>
        <begin position="60"/>
        <end position="235"/>
    </location>
</feature>
<reference evidence="13 14" key="1">
    <citation type="submission" date="2013-02" db="EMBL/GenBank/DDBJ databases">
        <authorList>
            <person name="Fiebig A."/>
            <person name="Goeker M."/>
            <person name="Klenk H.-P.P."/>
        </authorList>
    </citation>
    <scope>NUCLEOTIDE SEQUENCE [LARGE SCALE GENOMIC DNA]</scope>
    <source>
        <strain evidence="13 14">DSM 19309</strain>
    </source>
</reference>
<evidence type="ECO:0000256" key="11">
    <source>
        <dbReference type="SAM" id="MobiDB-lite"/>
    </source>
</evidence>
<feature type="compositionally biased region" description="Basic residues" evidence="11">
    <location>
        <begin position="352"/>
        <end position="363"/>
    </location>
</feature>
<dbReference type="PANTHER" id="PTHR32282:SF27">
    <property type="entry name" value="PENICILLIN-BINDING PROTEIN 1A"/>
    <property type="match status" value="1"/>
</dbReference>
<evidence type="ECO:0000256" key="10">
    <source>
        <dbReference type="ARBA" id="ARBA00060592"/>
    </source>
</evidence>
<evidence type="ECO:0000256" key="5">
    <source>
        <dbReference type="ARBA" id="ARBA00022960"/>
    </source>
</evidence>
<dbReference type="PATRIC" id="fig|442562.3.peg.2542"/>
<comment type="pathway">
    <text evidence="2">Cell wall biogenesis; peptidoglycan biosynthesis.</text>
</comment>
<dbReference type="InterPro" id="IPR050396">
    <property type="entry name" value="Glycosyltr_51/Transpeptidase"/>
</dbReference>
<dbReference type="STRING" id="442562.Rumeso_02580"/>
<feature type="compositionally biased region" description="Basic and acidic residues" evidence="11">
    <location>
        <begin position="372"/>
        <end position="386"/>
    </location>
</feature>